<dbReference type="AlphaFoldDB" id="A0A6G7B9G6"/>
<sequence>MFVLIFLLPFIGLLCGILAKNMLSHKKISYVELMPPFLIAACQLITSCHKLPSFLPYAFLFYLILVVTVAINFVKKNKNIALGRILFSLWRYLILCSFIWYICLLLITIFL</sequence>
<gene>
    <name evidence="2" type="ORF">G6Z83_04550</name>
</gene>
<dbReference type="Proteomes" id="UP000501676">
    <property type="component" value="Chromosome"/>
</dbReference>
<feature type="transmembrane region" description="Helical" evidence="1">
    <location>
        <begin position="54"/>
        <end position="74"/>
    </location>
</feature>
<dbReference type="InterPro" id="IPR024515">
    <property type="entry name" value="DUF3397"/>
</dbReference>
<dbReference type="Pfam" id="PF11877">
    <property type="entry name" value="DUF3397"/>
    <property type="match status" value="1"/>
</dbReference>
<evidence type="ECO:0000313" key="3">
    <source>
        <dbReference type="Proteomes" id="UP000501676"/>
    </source>
</evidence>
<reference evidence="2 3" key="1">
    <citation type="submission" date="2020-02" db="EMBL/GenBank/DDBJ databases">
        <title>Complete genome sequences of six Lactobacillus iners strains isolated from the human vagina.</title>
        <authorList>
            <person name="France M.T."/>
            <person name="Rutt L."/>
            <person name="Narina S."/>
            <person name="Arbaugh S."/>
            <person name="Humphrys M.S."/>
            <person name="Ma B."/>
            <person name="Hayward M.R."/>
            <person name="Relman D."/>
            <person name="Kwon D.S."/>
            <person name="Ravel J."/>
        </authorList>
    </citation>
    <scope>NUCLEOTIDE SEQUENCE [LARGE SCALE GENOMIC DNA]</scope>
    <source>
        <strain evidence="2 3">C0210C1</strain>
    </source>
</reference>
<dbReference type="RefSeq" id="WP_006733233.1">
    <property type="nucleotide sequence ID" value="NZ_CP049228.1"/>
</dbReference>
<evidence type="ECO:0000313" key="2">
    <source>
        <dbReference type="EMBL" id="QIH23969.1"/>
    </source>
</evidence>
<keyword evidence="1" id="KW-0812">Transmembrane</keyword>
<accession>A0A6G7B9G6</accession>
<evidence type="ECO:0000256" key="1">
    <source>
        <dbReference type="SAM" id="Phobius"/>
    </source>
</evidence>
<feature type="transmembrane region" description="Helical" evidence="1">
    <location>
        <begin position="86"/>
        <end position="110"/>
    </location>
</feature>
<name>A0A6G7B9G6_9LACO</name>
<proteinExistence type="predicted"/>
<protein>
    <submittedName>
        <fullName evidence="2">DUF3397 family protein</fullName>
    </submittedName>
</protein>
<keyword evidence="1" id="KW-0472">Membrane</keyword>
<keyword evidence="1" id="KW-1133">Transmembrane helix</keyword>
<dbReference type="EMBL" id="CP049228">
    <property type="protein sequence ID" value="QIH23969.1"/>
    <property type="molecule type" value="Genomic_DNA"/>
</dbReference>
<organism evidence="2 3">
    <name type="scientific">Lactobacillus iners</name>
    <dbReference type="NCBI Taxonomy" id="147802"/>
    <lineage>
        <taxon>Bacteria</taxon>
        <taxon>Bacillati</taxon>
        <taxon>Bacillota</taxon>
        <taxon>Bacilli</taxon>
        <taxon>Lactobacillales</taxon>
        <taxon>Lactobacillaceae</taxon>
        <taxon>Lactobacillus</taxon>
    </lineage>
</organism>